<proteinExistence type="predicted"/>
<reference evidence="4" key="1">
    <citation type="journal article" date="2019" name="Int. J. Syst. Evol. Microbiol.">
        <title>The Global Catalogue of Microorganisms (GCM) 10K type strain sequencing project: providing services to taxonomists for standard genome sequencing and annotation.</title>
        <authorList>
            <consortium name="The Broad Institute Genomics Platform"/>
            <consortium name="The Broad Institute Genome Sequencing Center for Infectious Disease"/>
            <person name="Wu L."/>
            <person name="Ma J."/>
        </authorList>
    </citation>
    <scope>NUCLEOTIDE SEQUENCE [LARGE SCALE GENOMIC DNA]</scope>
    <source>
        <strain evidence="4">JCM 4805</strain>
    </source>
</reference>
<dbReference type="InterPro" id="IPR024983">
    <property type="entry name" value="CHAT_dom"/>
</dbReference>
<dbReference type="RefSeq" id="WP_346094890.1">
    <property type="nucleotide sequence ID" value="NZ_BAAABY010000015.1"/>
</dbReference>
<dbReference type="EMBL" id="BAAABY010000015">
    <property type="protein sequence ID" value="GAA0458613.1"/>
    <property type="molecule type" value="Genomic_DNA"/>
</dbReference>
<name>A0ABP3JMZ9_9ACTN</name>
<comment type="caution">
    <text evidence="3">The sequence shown here is derived from an EMBL/GenBank/DDBJ whole genome shotgun (WGS) entry which is preliminary data.</text>
</comment>
<feature type="domain" description="CHAT" evidence="2">
    <location>
        <begin position="290"/>
        <end position="379"/>
    </location>
</feature>
<evidence type="ECO:0000313" key="3">
    <source>
        <dbReference type="EMBL" id="GAA0458613.1"/>
    </source>
</evidence>
<organism evidence="3 4">
    <name type="scientific">Streptomyces olivaceiscleroticus</name>
    <dbReference type="NCBI Taxonomy" id="68245"/>
    <lineage>
        <taxon>Bacteria</taxon>
        <taxon>Bacillati</taxon>
        <taxon>Actinomycetota</taxon>
        <taxon>Actinomycetes</taxon>
        <taxon>Kitasatosporales</taxon>
        <taxon>Streptomycetaceae</taxon>
        <taxon>Streptomyces</taxon>
    </lineage>
</organism>
<accession>A0ABP3JMZ9</accession>
<sequence length="439" mass="48446">MPGSTGHGPLDRLRRAALGSAPGRPGGASRHLRPPEGVRAGAPEPVALGTVQVAPEEQLPPGMALLKVQRDARADGTTGFTLEGHCGDSRLPHVPGDVRGRPWRIRLDAARLDGRSPGHILQDIRDWSANQRELVRWLNDLRHRYRHRLHLVIQDDTGFGIPWELLALGEDEDGPEADRAPWHDYLGGLVTMSRWTTIRHQRITLPTRPEHCTGRVLAYFAEDMRGDAAVFEGFARHPCVELTPFLAELERLDVDTGLAYMGCHGEGGPDADLSEFTLDVRRWSELNRRPMKALGARRTLVCLNACHSGHLVVNEGLGEQTALRGFPELFLRKGAPACIATTGAVGDDGVRRFLRDVIAHVAARPAVPVAQALRGFRAEAAAEAAELPYIPDTVRDDRTVDAEGQTKVLRFLYSFMFVYYGHPHTTLRLTGDAGREHDR</sequence>
<dbReference type="Pfam" id="PF12770">
    <property type="entry name" value="CHAT"/>
    <property type="match status" value="1"/>
</dbReference>
<protein>
    <submittedName>
        <fullName evidence="3">CHAT domain-containing protein</fullName>
    </submittedName>
</protein>
<evidence type="ECO:0000259" key="2">
    <source>
        <dbReference type="Pfam" id="PF12770"/>
    </source>
</evidence>
<keyword evidence="4" id="KW-1185">Reference proteome</keyword>
<evidence type="ECO:0000313" key="4">
    <source>
        <dbReference type="Proteomes" id="UP001500909"/>
    </source>
</evidence>
<dbReference type="Proteomes" id="UP001500909">
    <property type="component" value="Unassembled WGS sequence"/>
</dbReference>
<evidence type="ECO:0000256" key="1">
    <source>
        <dbReference type="SAM" id="MobiDB-lite"/>
    </source>
</evidence>
<gene>
    <name evidence="3" type="ORF">GCM10010361_23270</name>
</gene>
<feature type="region of interest" description="Disordered" evidence="1">
    <location>
        <begin position="17"/>
        <end position="42"/>
    </location>
</feature>